<dbReference type="OrthoDB" id="4323739at2759"/>
<dbReference type="Proteomes" id="UP000190312">
    <property type="component" value="Unassembled WGS sequence"/>
</dbReference>
<comment type="caution">
    <text evidence="3">The sequence shown here is derived from an EMBL/GenBank/DDBJ whole genome shotgun (WGS) entry which is preliminary data.</text>
</comment>
<feature type="chain" id="PRO_5013227352" evidence="2">
    <location>
        <begin position="19"/>
        <end position="107"/>
    </location>
</feature>
<dbReference type="VEuPathDB" id="FungiDB:AO090038000117"/>
<dbReference type="AlphaFoldDB" id="A0A1S9DGL2"/>
<evidence type="ECO:0000313" key="4">
    <source>
        <dbReference type="Proteomes" id="UP000190312"/>
    </source>
</evidence>
<feature type="signal peptide" evidence="2">
    <location>
        <begin position="1"/>
        <end position="18"/>
    </location>
</feature>
<sequence length="107" mass="11301">MRFTSAILLLATAICATAESAITIKVCNGANLEGDCVDLNVYLQHQCYNLNGTPVSKDVRSVSIPDGYRCRFWSSTACNGGGTGDIQYPGQGSTSPPSVNSVKCYAD</sequence>
<evidence type="ECO:0000256" key="1">
    <source>
        <dbReference type="SAM" id="MobiDB-lite"/>
    </source>
</evidence>
<organism evidence="3 4">
    <name type="scientific">Aspergillus oryzae</name>
    <name type="common">Yellow koji mold</name>
    <dbReference type="NCBI Taxonomy" id="5062"/>
    <lineage>
        <taxon>Eukaryota</taxon>
        <taxon>Fungi</taxon>
        <taxon>Dikarya</taxon>
        <taxon>Ascomycota</taxon>
        <taxon>Pezizomycotina</taxon>
        <taxon>Eurotiomycetes</taxon>
        <taxon>Eurotiomycetidae</taxon>
        <taxon>Eurotiales</taxon>
        <taxon>Aspergillaceae</taxon>
        <taxon>Aspergillus</taxon>
        <taxon>Aspergillus subgen. Circumdati</taxon>
    </lineage>
</organism>
<gene>
    <name evidence="3" type="ORF">OAory_01047230</name>
</gene>
<name>A0A1S9DGL2_ASPOZ</name>
<evidence type="ECO:0000256" key="2">
    <source>
        <dbReference type="SAM" id="SignalP"/>
    </source>
</evidence>
<accession>A0A1S9DGL2</accession>
<keyword evidence="2" id="KW-0732">Signal</keyword>
<evidence type="ECO:0000313" key="3">
    <source>
        <dbReference type="EMBL" id="OOO08223.1"/>
    </source>
</evidence>
<dbReference type="EMBL" id="MKZY01000006">
    <property type="protein sequence ID" value="OOO08223.1"/>
    <property type="molecule type" value="Genomic_DNA"/>
</dbReference>
<feature type="region of interest" description="Disordered" evidence="1">
    <location>
        <begin position="87"/>
        <end position="107"/>
    </location>
</feature>
<proteinExistence type="predicted"/>
<feature type="compositionally biased region" description="Polar residues" evidence="1">
    <location>
        <begin position="90"/>
        <end position="101"/>
    </location>
</feature>
<protein>
    <submittedName>
        <fullName evidence="3">Uncharacterized protein</fullName>
    </submittedName>
</protein>
<reference evidence="3 4" key="1">
    <citation type="submission" date="2016-10" db="EMBL/GenBank/DDBJ databases">
        <title>Genome sequencing of Aspergillus oryzae BCC7051.</title>
        <authorList>
            <person name="Thammarongtham C."/>
            <person name="Vorapreeda T."/>
            <person name="Nookaew I."/>
            <person name="Srisuk T."/>
            <person name="Land M."/>
            <person name="Jeennor S."/>
            <person name="Laoteng K."/>
        </authorList>
    </citation>
    <scope>NUCLEOTIDE SEQUENCE [LARGE SCALE GENOMIC DNA]</scope>
    <source>
        <strain evidence="3 4">BCC7051</strain>
    </source>
</reference>